<name>A0A327WA18_9BACT</name>
<accession>A0A327WA18</accession>
<dbReference type="OrthoDB" id="192769at2"/>
<evidence type="ECO:0000313" key="4">
    <source>
        <dbReference type="Proteomes" id="UP000249819"/>
    </source>
</evidence>
<dbReference type="AlphaFoldDB" id="A0A327WA18"/>
<gene>
    <name evidence="3" type="ORF">CLV59_101153</name>
</gene>
<proteinExistence type="predicted"/>
<feature type="signal peptide" evidence="1">
    <location>
        <begin position="1"/>
        <end position="18"/>
    </location>
</feature>
<keyword evidence="1" id="KW-0732">Signal</keyword>
<comment type="caution">
    <text evidence="3">The sequence shown here is derived from an EMBL/GenBank/DDBJ whole genome shotgun (WGS) entry which is preliminary data.</text>
</comment>
<dbReference type="InterPro" id="IPR012577">
    <property type="entry name" value="NIPSNAP"/>
</dbReference>
<dbReference type="RefSeq" id="WP_111590097.1">
    <property type="nucleotide sequence ID" value="NZ_QLMA01000001.1"/>
</dbReference>
<evidence type="ECO:0000259" key="2">
    <source>
        <dbReference type="Pfam" id="PF07978"/>
    </source>
</evidence>
<dbReference type="Pfam" id="PF07978">
    <property type="entry name" value="NIPSNAP"/>
    <property type="match status" value="1"/>
</dbReference>
<feature type="domain" description="NIPSNAP" evidence="2">
    <location>
        <begin position="150"/>
        <end position="253"/>
    </location>
</feature>
<dbReference type="InterPro" id="IPR011008">
    <property type="entry name" value="Dimeric_a/b-barrel"/>
</dbReference>
<dbReference type="EMBL" id="QLMA01000001">
    <property type="protein sequence ID" value="RAJ87403.1"/>
    <property type="molecule type" value="Genomic_DNA"/>
</dbReference>
<evidence type="ECO:0000256" key="1">
    <source>
        <dbReference type="SAM" id="SignalP"/>
    </source>
</evidence>
<evidence type="ECO:0000313" key="3">
    <source>
        <dbReference type="EMBL" id="RAJ87403.1"/>
    </source>
</evidence>
<dbReference type="SUPFAM" id="SSF54909">
    <property type="entry name" value="Dimeric alpha+beta barrel"/>
    <property type="match status" value="2"/>
</dbReference>
<dbReference type="Proteomes" id="UP000249819">
    <property type="component" value="Unassembled WGS sequence"/>
</dbReference>
<dbReference type="Gene3D" id="3.30.70.100">
    <property type="match status" value="2"/>
</dbReference>
<reference evidence="3 4" key="1">
    <citation type="submission" date="2018-06" db="EMBL/GenBank/DDBJ databases">
        <title>Genomic Encyclopedia of Archaeal and Bacterial Type Strains, Phase II (KMG-II): from individual species to whole genera.</title>
        <authorList>
            <person name="Goeker M."/>
        </authorList>
    </citation>
    <scope>NUCLEOTIDE SEQUENCE [LARGE SCALE GENOMIC DNA]</scope>
    <source>
        <strain evidence="3 4">DSM 29821</strain>
    </source>
</reference>
<feature type="chain" id="PRO_5016319199" evidence="1">
    <location>
        <begin position="19"/>
        <end position="255"/>
    </location>
</feature>
<protein>
    <submittedName>
        <fullName evidence="3">NIPSNAP protein</fullName>
    </submittedName>
</protein>
<sequence>MKTLFLLLGLGLSLSVMAKDKRGHQYFQIKVYHIKPAQESGLDNYLQEAYLPAAHRAGIAQVGVFKPITQDTADVKVYVFTAFNNLEQYAALPAKLEKDASYQASAGTFMQGYNESAPYNRIETILLTAFDQMPAMALPALQTPKNERVYELRSYESATEAYHISKVRMFNAGGEVQIFKRLGFNAVFYGSVIAGSKTPNLMYMTTFNNKADRDAHWKSFGADPEWKKLSAMPEYAHNVSHQDVIFVRPTEYSDI</sequence>
<keyword evidence="4" id="KW-1185">Reference proteome</keyword>
<organism evidence="3 4">
    <name type="scientific">Chitinophaga dinghuensis</name>
    <dbReference type="NCBI Taxonomy" id="1539050"/>
    <lineage>
        <taxon>Bacteria</taxon>
        <taxon>Pseudomonadati</taxon>
        <taxon>Bacteroidota</taxon>
        <taxon>Chitinophagia</taxon>
        <taxon>Chitinophagales</taxon>
        <taxon>Chitinophagaceae</taxon>
        <taxon>Chitinophaga</taxon>
    </lineage>
</organism>